<evidence type="ECO:0000259" key="4">
    <source>
        <dbReference type="SMART" id="SM00646"/>
    </source>
</evidence>
<organism evidence="5 6">
    <name type="scientific">Plebeiibacterium sediminum</name>
    <dbReference type="NCBI Taxonomy" id="2992112"/>
    <lineage>
        <taxon>Bacteria</taxon>
        <taxon>Pseudomonadati</taxon>
        <taxon>Bacteroidota</taxon>
        <taxon>Bacteroidia</taxon>
        <taxon>Marinilabiliales</taxon>
        <taxon>Marinilabiliaceae</taxon>
        <taxon>Plebeiibacterium</taxon>
    </lineage>
</organism>
<dbReference type="PANTHER" id="PTHR30404:SF0">
    <property type="entry name" value="N-ACETYLMURAMOYL-L-ALANINE AMIDASE AMIC"/>
    <property type="match status" value="1"/>
</dbReference>
<dbReference type="Proteomes" id="UP001209229">
    <property type="component" value="Unassembled WGS sequence"/>
</dbReference>
<dbReference type="RefSeq" id="WP_301191145.1">
    <property type="nucleotide sequence ID" value="NZ_JAPDPJ010000032.1"/>
</dbReference>
<dbReference type="Pfam" id="PF01520">
    <property type="entry name" value="Amidase_3"/>
    <property type="match status" value="1"/>
</dbReference>
<dbReference type="AlphaFoldDB" id="A0AAE3M5N0"/>
<reference evidence="5" key="1">
    <citation type="submission" date="2022-10" db="EMBL/GenBank/DDBJ databases">
        <authorList>
            <person name="Yu W.X."/>
        </authorList>
    </citation>
    <scope>NUCLEOTIDE SEQUENCE</scope>
    <source>
        <strain evidence="5">AAT</strain>
    </source>
</reference>
<comment type="catalytic activity">
    <reaction evidence="1">
        <text>Hydrolyzes the link between N-acetylmuramoyl residues and L-amino acid residues in certain cell-wall glycopeptides.</text>
        <dbReference type="EC" id="3.5.1.28"/>
    </reaction>
</comment>
<dbReference type="EC" id="3.5.1.28" evidence="2"/>
<protein>
    <recommendedName>
        <fullName evidence="2">N-acetylmuramoyl-L-alanine amidase</fullName>
        <ecNumber evidence="2">3.5.1.28</ecNumber>
    </recommendedName>
</protein>
<evidence type="ECO:0000256" key="2">
    <source>
        <dbReference type="ARBA" id="ARBA00011901"/>
    </source>
</evidence>
<gene>
    <name evidence="5" type="ORF">OM075_13980</name>
</gene>
<dbReference type="GO" id="GO:0030288">
    <property type="term" value="C:outer membrane-bounded periplasmic space"/>
    <property type="evidence" value="ECO:0007669"/>
    <property type="project" value="TreeGrafter"/>
</dbReference>
<dbReference type="GO" id="GO:0009253">
    <property type="term" value="P:peptidoglycan catabolic process"/>
    <property type="evidence" value="ECO:0007669"/>
    <property type="project" value="InterPro"/>
</dbReference>
<dbReference type="FunFam" id="3.40.630.40:FF:000005">
    <property type="entry name" value="N-acetylmuramoyl-L-alanine amidase (AmiA)"/>
    <property type="match status" value="1"/>
</dbReference>
<evidence type="ECO:0000313" key="5">
    <source>
        <dbReference type="EMBL" id="MCW3787579.1"/>
    </source>
</evidence>
<feature type="domain" description="MurNAc-LAA" evidence="4">
    <location>
        <begin position="95"/>
        <end position="253"/>
    </location>
</feature>
<sequence>MKRHYIFIIVSVLIFCINSLDHSLNAQSAGKFKKVVIDAGHGGKDPGAHGNYAKEKDIVLAVALKLGNYIEKYMPEVEVIYTRKKDVFVPLSERAQIANKADANLFISIHANYISNPKITGTETFALGLHRTQDNLEVAKKENSVIVLEEDYSTTYEDFDPNSSESYIIFELYQNIYLNQSLEMADLVQHQFTERVGRRNRGVKQAGFLVLRETAMPGVLVELGFLSNSNEEKYLTSNEGQALLASGIFRAFRDYKDSFEAKNNLDIKEVVAQKATSDVLYRIQVASSKKQIKVGTSIYKKFDKLFEYKDGKLYKYAVGESTTFNEISKQVSEVQGIVKDCFVIAFKDGKRITLQEARQLTNE</sequence>
<name>A0AAE3M5N0_9BACT</name>
<dbReference type="SUPFAM" id="SSF53187">
    <property type="entry name" value="Zn-dependent exopeptidases"/>
    <property type="match status" value="1"/>
</dbReference>
<keyword evidence="6" id="KW-1185">Reference proteome</keyword>
<accession>A0AAE3M5N0</accession>
<dbReference type="Gene3D" id="3.40.630.40">
    <property type="entry name" value="Zn-dependent exopeptidases"/>
    <property type="match status" value="1"/>
</dbReference>
<dbReference type="PANTHER" id="PTHR30404">
    <property type="entry name" value="N-ACETYLMURAMOYL-L-ALANINE AMIDASE"/>
    <property type="match status" value="1"/>
</dbReference>
<keyword evidence="3" id="KW-0378">Hydrolase</keyword>
<dbReference type="InterPro" id="IPR002508">
    <property type="entry name" value="MurNAc-LAA_cat"/>
</dbReference>
<dbReference type="InterPro" id="IPR050695">
    <property type="entry name" value="N-acetylmuramoyl_amidase_3"/>
</dbReference>
<comment type="caution">
    <text evidence="5">The sequence shown here is derived from an EMBL/GenBank/DDBJ whole genome shotgun (WGS) entry which is preliminary data.</text>
</comment>
<dbReference type="CDD" id="cd02696">
    <property type="entry name" value="MurNAc-LAA"/>
    <property type="match status" value="1"/>
</dbReference>
<dbReference type="EMBL" id="JAPDPJ010000032">
    <property type="protein sequence ID" value="MCW3787579.1"/>
    <property type="molecule type" value="Genomic_DNA"/>
</dbReference>
<dbReference type="SMART" id="SM00646">
    <property type="entry name" value="Ami_3"/>
    <property type="match status" value="1"/>
</dbReference>
<dbReference type="GO" id="GO:0008745">
    <property type="term" value="F:N-acetylmuramoyl-L-alanine amidase activity"/>
    <property type="evidence" value="ECO:0007669"/>
    <property type="project" value="UniProtKB-EC"/>
</dbReference>
<proteinExistence type="predicted"/>
<evidence type="ECO:0000256" key="3">
    <source>
        <dbReference type="ARBA" id="ARBA00022801"/>
    </source>
</evidence>
<evidence type="ECO:0000256" key="1">
    <source>
        <dbReference type="ARBA" id="ARBA00001561"/>
    </source>
</evidence>
<evidence type="ECO:0000313" key="6">
    <source>
        <dbReference type="Proteomes" id="UP001209229"/>
    </source>
</evidence>